<reference evidence="1 2" key="1">
    <citation type="submission" date="2019-08" db="EMBL/GenBank/DDBJ databases">
        <title>A chromosome-level genome assembly, high-density linkage maps, and genome scans reveal the genomic architecture of hybrid incompatibilities underlying speciation via character displacement in darters (Percidae: Etheostominae).</title>
        <authorList>
            <person name="Moran R.L."/>
            <person name="Catchen J.M."/>
            <person name="Fuller R.C."/>
        </authorList>
    </citation>
    <scope>NUCLEOTIDE SEQUENCE [LARGE SCALE GENOMIC DNA]</scope>
    <source>
        <strain evidence="1">EspeVRDwgs_2016</strain>
        <tissue evidence="1">Muscle</tissue>
    </source>
</reference>
<keyword evidence="2" id="KW-1185">Reference proteome</keyword>
<sequence length="52" mass="5931">MLKKSERSQNRQPLHSSIQGGNWKAYQRKQCTFALLKTLPTAVSALTYSHLI</sequence>
<gene>
    <name evidence="1" type="ORF">FQN60_006192</name>
</gene>
<organism evidence="1 2">
    <name type="scientific">Etheostoma spectabile</name>
    <name type="common">orangethroat darter</name>
    <dbReference type="NCBI Taxonomy" id="54343"/>
    <lineage>
        <taxon>Eukaryota</taxon>
        <taxon>Metazoa</taxon>
        <taxon>Chordata</taxon>
        <taxon>Craniata</taxon>
        <taxon>Vertebrata</taxon>
        <taxon>Euteleostomi</taxon>
        <taxon>Actinopterygii</taxon>
        <taxon>Neopterygii</taxon>
        <taxon>Teleostei</taxon>
        <taxon>Neoteleostei</taxon>
        <taxon>Acanthomorphata</taxon>
        <taxon>Eupercaria</taxon>
        <taxon>Perciformes</taxon>
        <taxon>Percoidei</taxon>
        <taxon>Percidae</taxon>
        <taxon>Etheostomatinae</taxon>
        <taxon>Etheostoma</taxon>
    </lineage>
</organism>
<dbReference type="AlphaFoldDB" id="A0A5J5CSM0"/>
<proteinExistence type="predicted"/>
<evidence type="ECO:0000313" key="1">
    <source>
        <dbReference type="EMBL" id="KAA8582521.1"/>
    </source>
</evidence>
<evidence type="ECO:0000313" key="2">
    <source>
        <dbReference type="Proteomes" id="UP000327493"/>
    </source>
</evidence>
<dbReference type="Proteomes" id="UP000327493">
    <property type="component" value="Chromosome 19"/>
</dbReference>
<protein>
    <submittedName>
        <fullName evidence="1">Uncharacterized protein</fullName>
    </submittedName>
</protein>
<accession>A0A5J5CSM0</accession>
<dbReference type="EMBL" id="VOFY01000019">
    <property type="protein sequence ID" value="KAA8582521.1"/>
    <property type="molecule type" value="Genomic_DNA"/>
</dbReference>
<name>A0A5J5CSM0_9PERO</name>
<comment type="caution">
    <text evidence="1">The sequence shown here is derived from an EMBL/GenBank/DDBJ whole genome shotgun (WGS) entry which is preliminary data.</text>
</comment>